<gene>
    <name evidence="2" type="ORF">WG66_15526</name>
</gene>
<feature type="compositionally biased region" description="Polar residues" evidence="1">
    <location>
        <begin position="7"/>
        <end position="16"/>
    </location>
</feature>
<sequence length="260" mass="29617">MYDFKKQTNLKNQAEVTLTPGRPKISTPSQLSKKPVIMQQQEPAASDSEEEREEVLRLIIPSAFFLLNQSRNQLIHSEKDIPEYYYESVPDESMGFRDATGFPGTGSCSGTEADRDDSISGSCSPMDTDTEMNGDTTNAESDIESDASDASSFCLDIKEQDPVKAMTKILIIAVDYRLFLPMLSPTYRELREHGPTKFDTKPANMSDEEWKLKLRETFNRWWAAYYQAHKATWANNRKSPLGDQEDDSEHSREFWSNVDI</sequence>
<feature type="compositionally biased region" description="Polar residues" evidence="1">
    <location>
        <begin position="119"/>
        <end position="138"/>
    </location>
</feature>
<reference evidence="2 3" key="1">
    <citation type="submission" date="2015-12" db="EMBL/GenBank/DDBJ databases">
        <title>Draft genome sequence of Moniliophthora roreri, the causal agent of frosty pod rot of cacao.</title>
        <authorList>
            <person name="Aime M.C."/>
            <person name="Diaz-Valderrama J.R."/>
            <person name="Kijpornyongpan T."/>
            <person name="Phillips-Mora W."/>
        </authorList>
    </citation>
    <scope>NUCLEOTIDE SEQUENCE [LARGE SCALE GENOMIC DNA]</scope>
    <source>
        <strain evidence="2 3">MCA 2952</strain>
    </source>
</reference>
<organism evidence="2 3">
    <name type="scientific">Moniliophthora roreri</name>
    <name type="common">Frosty pod rot fungus</name>
    <name type="synonym">Monilia roreri</name>
    <dbReference type="NCBI Taxonomy" id="221103"/>
    <lineage>
        <taxon>Eukaryota</taxon>
        <taxon>Fungi</taxon>
        <taxon>Dikarya</taxon>
        <taxon>Basidiomycota</taxon>
        <taxon>Agaricomycotina</taxon>
        <taxon>Agaricomycetes</taxon>
        <taxon>Agaricomycetidae</taxon>
        <taxon>Agaricales</taxon>
        <taxon>Marasmiineae</taxon>
        <taxon>Marasmiaceae</taxon>
        <taxon>Moniliophthora</taxon>
    </lineage>
</organism>
<protein>
    <submittedName>
        <fullName evidence="2">Uncharacterized protein</fullName>
    </submittedName>
</protein>
<comment type="caution">
    <text evidence="2">The sequence shown here is derived from an EMBL/GenBank/DDBJ whole genome shotgun (WGS) entry which is preliminary data.</text>
</comment>
<accession>A0A0W0F6E6</accession>
<evidence type="ECO:0000313" key="3">
    <source>
        <dbReference type="Proteomes" id="UP000054988"/>
    </source>
</evidence>
<feature type="region of interest" description="Disordered" evidence="1">
    <location>
        <begin position="101"/>
        <end position="142"/>
    </location>
</feature>
<dbReference type="AlphaFoldDB" id="A0A0W0F6E6"/>
<feature type="region of interest" description="Disordered" evidence="1">
    <location>
        <begin position="236"/>
        <end position="260"/>
    </location>
</feature>
<name>A0A0W0F6E6_MONRR</name>
<dbReference type="EMBL" id="LATX01002283">
    <property type="protein sequence ID" value="KTB31895.1"/>
    <property type="molecule type" value="Genomic_DNA"/>
</dbReference>
<dbReference type="Proteomes" id="UP000054988">
    <property type="component" value="Unassembled WGS sequence"/>
</dbReference>
<feature type="region of interest" description="Disordered" evidence="1">
    <location>
        <begin position="1"/>
        <end position="52"/>
    </location>
</feature>
<evidence type="ECO:0000313" key="2">
    <source>
        <dbReference type="EMBL" id="KTB31895.1"/>
    </source>
</evidence>
<evidence type="ECO:0000256" key="1">
    <source>
        <dbReference type="SAM" id="MobiDB-lite"/>
    </source>
</evidence>
<proteinExistence type="predicted"/>